<keyword evidence="7" id="KW-0482">Metalloprotease</keyword>
<dbReference type="Pfam" id="PF14521">
    <property type="entry name" value="Aspzincin_M35"/>
    <property type="match status" value="2"/>
</dbReference>
<evidence type="ECO:0000256" key="7">
    <source>
        <dbReference type="ARBA" id="ARBA00023049"/>
    </source>
</evidence>
<accession>A0A8H7M7H1</accession>
<organism evidence="10 11">
    <name type="scientific">Rhizoctonia solani</name>
    <dbReference type="NCBI Taxonomy" id="456999"/>
    <lineage>
        <taxon>Eukaryota</taxon>
        <taxon>Fungi</taxon>
        <taxon>Dikarya</taxon>
        <taxon>Basidiomycota</taxon>
        <taxon>Agaricomycotina</taxon>
        <taxon>Agaricomycetes</taxon>
        <taxon>Cantharellales</taxon>
        <taxon>Ceratobasidiaceae</taxon>
        <taxon>Rhizoctonia</taxon>
    </lineage>
</organism>
<keyword evidence="4" id="KW-0479">Metal-binding</keyword>
<proteinExistence type="inferred from homology"/>
<dbReference type="GO" id="GO:0004222">
    <property type="term" value="F:metalloendopeptidase activity"/>
    <property type="evidence" value="ECO:0007669"/>
    <property type="project" value="InterPro"/>
</dbReference>
<dbReference type="Gene3D" id="3.40.390.10">
    <property type="entry name" value="Collagenase (Catalytic Domain)"/>
    <property type="match status" value="2"/>
</dbReference>
<reference evidence="10" key="1">
    <citation type="submission" date="2020-09" db="EMBL/GenBank/DDBJ databases">
        <title>Comparative genome analyses of four rice-infecting Rhizoctonia solani isolates reveal extensive enrichment of homogalacturonan modification genes.</title>
        <authorList>
            <person name="Lee D.-Y."/>
            <person name="Jeon J."/>
            <person name="Kim K.-T."/>
            <person name="Cheong K."/>
            <person name="Song H."/>
            <person name="Choi G."/>
            <person name="Ko J."/>
            <person name="Opiyo S.O."/>
            <person name="Zuo S."/>
            <person name="Madhav S."/>
            <person name="Lee Y.-H."/>
            <person name="Wang G.-L."/>
        </authorList>
    </citation>
    <scope>NUCLEOTIDE SEQUENCE</scope>
    <source>
        <strain evidence="10">AG1-IA B2</strain>
    </source>
</reference>
<gene>
    <name evidence="10" type="ORF">RHS01_02579</name>
</gene>
<evidence type="ECO:0000256" key="2">
    <source>
        <dbReference type="ARBA" id="ARBA00010279"/>
    </source>
</evidence>
<dbReference type="PANTHER" id="PTHR37016">
    <property type="match status" value="1"/>
</dbReference>
<dbReference type="GO" id="GO:0046872">
    <property type="term" value="F:metal ion binding"/>
    <property type="evidence" value="ECO:0007669"/>
    <property type="project" value="UniProtKB-KW"/>
</dbReference>
<keyword evidence="3" id="KW-0645">Protease</keyword>
<dbReference type="Gene3D" id="2.60.40.2970">
    <property type="match status" value="2"/>
</dbReference>
<dbReference type="SUPFAM" id="SSF55486">
    <property type="entry name" value="Metalloproteases ('zincins'), catalytic domain"/>
    <property type="match status" value="2"/>
</dbReference>
<protein>
    <submittedName>
        <fullName evidence="10">Peptidyl-Lys metalloendopeptidase</fullName>
    </submittedName>
</protein>
<feature type="signal peptide" evidence="8">
    <location>
        <begin position="1"/>
        <end position="17"/>
    </location>
</feature>
<sequence>MRSTSAVVAALAACVAAAPSLKLTVTGPSVVTDVDNLTVKAIVTNTGAETVKLLKDPRTVLSDWRTNTFAIEGAAGTPAFTGIKVKYSPELALKSGDESKFAVLAPGQSFELTHDLAGVYNFTRSGAGDYKFSAGNVFQYVDSNGQLATVAAEAQSHKLKVGGSLASFKGAPKHDKSGIARRAIGYTSCSSTRQSQIATAANSANSYVSSANSYLAGISSGTTRYTTWFGTFTSSRFSTVKSHYSLIGTDATSTTYDCTCTESGTYAYVYPSSPAMSTSVVPSGMLPTPALTLAPEPLFTSNPTLPSTVALMTTFTASLVPSLLQSPARIKLSTMPTTTTSRLKRPLDIRDHAALSLRGSVPFVSPLLRLARVQGATAVTEFAIRIVLLVHLKCHRDTGLILHAVTTCEPTRESTATVVTNTGSDSVKLLKDPSSVLSDWQTNSFIIKSRIGTPLFTGIRIKYSPELALKSGDESNFVILAPGESFALAHSLAGVYNFTRSGAGEYNFSASNILQYVDENGRLAAITAETTTNKLRIGGSLVALRHKEKPSRRAMLRRDIGYSGCSEAQKSQISTAANFANEYVANATAYLRSISTGTTRYTQWFGTFDSTRFGTVKLHFENIGTDATSSTYDCGCTQSATYAYVYQDRPGYVYLCEAFWSALDVGSDSRAGTIVHEQSHFVVNGVLMIMFTAQLPLAY</sequence>
<dbReference type="Proteomes" id="UP000614334">
    <property type="component" value="Unassembled WGS sequence"/>
</dbReference>
<keyword evidence="8" id="KW-0732">Signal</keyword>
<comment type="cofactor">
    <cofactor evidence="1">
        <name>Zn(2+)</name>
        <dbReference type="ChEBI" id="CHEBI:29105"/>
    </cofactor>
</comment>
<dbReference type="InterPro" id="IPR024079">
    <property type="entry name" value="MetalloPept_cat_dom_sf"/>
</dbReference>
<evidence type="ECO:0000256" key="4">
    <source>
        <dbReference type="ARBA" id="ARBA00022723"/>
    </source>
</evidence>
<dbReference type="InterPro" id="IPR050414">
    <property type="entry name" value="Fungal_M35_metalloproteases"/>
</dbReference>
<name>A0A8H7M7H1_9AGAM</name>
<keyword evidence="6" id="KW-0862">Zinc</keyword>
<dbReference type="EMBL" id="JACYCF010000003">
    <property type="protein sequence ID" value="KAF8759021.1"/>
    <property type="molecule type" value="Genomic_DNA"/>
</dbReference>
<comment type="similarity">
    <text evidence="2">Belongs to the peptidase M35 family.</text>
</comment>
<feature type="domain" description="Lysine-specific metallo-endopeptidase" evidence="9">
    <location>
        <begin position="589"/>
        <end position="698"/>
    </location>
</feature>
<evidence type="ECO:0000313" key="10">
    <source>
        <dbReference type="EMBL" id="KAF8759021.1"/>
    </source>
</evidence>
<evidence type="ECO:0000259" key="9">
    <source>
        <dbReference type="SMART" id="SM01351"/>
    </source>
</evidence>
<evidence type="ECO:0000313" key="11">
    <source>
        <dbReference type="Proteomes" id="UP000614334"/>
    </source>
</evidence>
<evidence type="ECO:0000256" key="1">
    <source>
        <dbReference type="ARBA" id="ARBA00001947"/>
    </source>
</evidence>
<evidence type="ECO:0000256" key="5">
    <source>
        <dbReference type="ARBA" id="ARBA00022801"/>
    </source>
</evidence>
<keyword evidence="5" id="KW-0378">Hydrolase</keyword>
<evidence type="ECO:0000256" key="6">
    <source>
        <dbReference type="ARBA" id="ARBA00022833"/>
    </source>
</evidence>
<evidence type="ECO:0000256" key="3">
    <source>
        <dbReference type="ARBA" id="ARBA00022670"/>
    </source>
</evidence>
<dbReference type="AlphaFoldDB" id="A0A8H7M7H1"/>
<evidence type="ECO:0000256" key="8">
    <source>
        <dbReference type="SAM" id="SignalP"/>
    </source>
</evidence>
<dbReference type="GO" id="GO:0006508">
    <property type="term" value="P:proteolysis"/>
    <property type="evidence" value="ECO:0007669"/>
    <property type="project" value="UniProtKB-KW"/>
</dbReference>
<dbReference type="SMART" id="SM01351">
    <property type="entry name" value="Aspzincin_M35"/>
    <property type="match status" value="1"/>
</dbReference>
<comment type="caution">
    <text evidence="10">The sequence shown here is derived from an EMBL/GenBank/DDBJ whole genome shotgun (WGS) entry which is preliminary data.</text>
</comment>
<feature type="chain" id="PRO_5034335378" evidence="8">
    <location>
        <begin position="18"/>
        <end position="699"/>
    </location>
</feature>
<dbReference type="PANTHER" id="PTHR37016:SF3">
    <property type="entry name" value="NEUTRAL PROTEASE 2-RELATED"/>
    <property type="match status" value="1"/>
</dbReference>
<dbReference type="InterPro" id="IPR029463">
    <property type="entry name" value="Lys_MEP"/>
</dbReference>